<evidence type="ECO:0000313" key="2">
    <source>
        <dbReference type="EMBL" id="KAG0710214.1"/>
    </source>
</evidence>
<feature type="compositionally biased region" description="Polar residues" evidence="1">
    <location>
        <begin position="74"/>
        <end position="83"/>
    </location>
</feature>
<reference evidence="2" key="1">
    <citation type="submission" date="2020-07" db="EMBL/GenBank/DDBJ databases">
        <title>The High-quality genome of the commercially important snow crab, Chionoecetes opilio.</title>
        <authorList>
            <person name="Jeong J.-H."/>
            <person name="Ryu S."/>
        </authorList>
    </citation>
    <scope>NUCLEOTIDE SEQUENCE</scope>
    <source>
        <strain evidence="2">MADBK_172401_WGS</strain>
        <tissue evidence="2">Digestive gland</tissue>
    </source>
</reference>
<accession>A0A8J4XMR4</accession>
<protein>
    <submittedName>
        <fullName evidence="2">Uncharacterized protein</fullName>
    </submittedName>
</protein>
<evidence type="ECO:0000256" key="1">
    <source>
        <dbReference type="SAM" id="MobiDB-lite"/>
    </source>
</evidence>
<feature type="compositionally biased region" description="Basic and acidic residues" evidence="1">
    <location>
        <begin position="1"/>
        <end position="11"/>
    </location>
</feature>
<organism evidence="2 3">
    <name type="scientific">Chionoecetes opilio</name>
    <name type="common">Atlantic snow crab</name>
    <name type="synonym">Cancer opilio</name>
    <dbReference type="NCBI Taxonomy" id="41210"/>
    <lineage>
        <taxon>Eukaryota</taxon>
        <taxon>Metazoa</taxon>
        <taxon>Ecdysozoa</taxon>
        <taxon>Arthropoda</taxon>
        <taxon>Crustacea</taxon>
        <taxon>Multicrustacea</taxon>
        <taxon>Malacostraca</taxon>
        <taxon>Eumalacostraca</taxon>
        <taxon>Eucarida</taxon>
        <taxon>Decapoda</taxon>
        <taxon>Pleocyemata</taxon>
        <taxon>Brachyura</taxon>
        <taxon>Eubrachyura</taxon>
        <taxon>Majoidea</taxon>
        <taxon>Majidae</taxon>
        <taxon>Chionoecetes</taxon>
    </lineage>
</organism>
<feature type="compositionally biased region" description="Polar residues" evidence="1">
    <location>
        <begin position="46"/>
        <end position="65"/>
    </location>
</feature>
<feature type="compositionally biased region" description="Basic and acidic residues" evidence="1">
    <location>
        <begin position="89"/>
        <end position="98"/>
    </location>
</feature>
<name>A0A8J4XMR4_CHIOP</name>
<dbReference type="EMBL" id="JACEEZ010024433">
    <property type="protein sequence ID" value="KAG0710214.1"/>
    <property type="molecule type" value="Genomic_DNA"/>
</dbReference>
<dbReference type="Proteomes" id="UP000770661">
    <property type="component" value="Unassembled WGS sequence"/>
</dbReference>
<keyword evidence="3" id="KW-1185">Reference proteome</keyword>
<evidence type="ECO:0000313" key="3">
    <source>
        <dbReference type="Proteomes" id="UP000770661"/>
    </source>
</evidence>
<proteinExistence type="predicted"/>
<sequence length="134" mass="15131">MEADGRGGREVRRTRRRGRLARQAENQEDRPHQDQRKWAALDETSKPSTTHSLRVSIGLASNKQGTPPLGRMSRQPSTAFTGQRRTKKVRQEGHRGVAEEQKLGGIGTLKGNRAALGLTIDRWKRRVKIEGERD</sequence>
<comment type="caution">
    <text evidence="2">The sequence shown here is derived from an EMBL/GenBank/DDBJ whole genome shotgun (WGS) entry which is preliminary data.</text>
</comment>
<feature type="region of interest" description="Disordered" evidence="1">
    <location>
        <begin position="1"/>
        <end position="98"/>
    </location>
</feature>
<gene>
    <name evidence="2" type="ORF">GWK47_023272</name>
</gene>
<feature type="compositionally biased region" description="Basic and acidic residues" evidence="1">
    <location>
        <begin position="25"/>
        <end position="45"/>
    </location>
</feature>
<dbReference type="AlphaFoldDB" id="A0A8J4XMR4"/>